<feature type="transmembrane region" description="Helical" evidence="1">
    <location>
        <begin position="450"/>
        <end position="467"/>
    </location>
</feature>
<protein>
    <submittedName>
        <fullName evidence="2">PepSY domain-containing protein</fullName>
    </submittedName>
</protein>
<keyword evidence="1" id="KW-0472">Membrane</keyword>
<dbReference type="Pfam" id="PF03929">
    <property type="entry name" value="PepSY_TM"/>
    <property type="match status" value="1"/>
</dbReference>
<feature type="transmembrane region" description="Helical" evidence="1">
    <location>
        <begin position="487"/>
        <end position="504"/>
    </location>
</feature>
<keyword evidence="1" id="KW-0812">Transmembrane</keyword>
<comment type="caution">
    <text evidence="2">The sequence shown here is derived from an EMBL/GenBank/DDBJ whole genome shotgun (WGS) entry which is preliminary data.</text>
</comment>
<keyword evidence="3" id="KW-1185">Reference proteome</keyword>
<dbReference type="InterPro" id="IPR005625">
    <property type="entry name" value="PepSY-ass_TM"/>
</dbReference>
<dbReference type="PANTHER" id="PTHR34219">
    <property type="entry name" value="IRON-REGULATED INNER MEMBRANE PROTEIN-RELATED"/>
    <property type="match status" value="1"/>
</dbReference>
<accession>A0A928V4P1</accession>
<organism evidence="2 3">
    <name type="scientific">Cellvibrio polysaccharolyticus</name>
    <dbReference type="NCBI Taxonomy" id="2082724"/>
    <lineage>
        <taxon>Bacteria</taxon>
        <taxon>Pseudomonadati</taxon>
        <taxon>Pseudomonadota</taxon>
        <taxon>Gammaproteobacteria</taxon>
        <taxon>Cellvibrionales</taxon>
        <taxon>Cellvibrionaceae</taxon>
        <taxon>Cellvibrio</taxon>
    </lineage>
</organism>
<sequence>MKNSFRQSMSWLHTWTGLIFGSLLYFIFLTGTPGYFDIEIDRWMQPELPPATRSGTLDATSAALHFLNRQAADANQWYIELPTHRDTPYLDVAWRADGPWQDQLLSVSDGTPLVTPRATGGGQLLYRMHWRLHYLPSLPATLLVGFATLVMLIGLVTGIIVHKKIFADFFTFRPGKGQRSWLDAHNISGVMALPFHLMITYSGLLFFATTLMPFIIHAHYGEDEGGINGFYEDFLQQSEMPARSGQPQPLTNLAPLLEQAEARWGEGNIRSIVVYLPGDANAEVHLGQLANSPLRSNESLRFSGTSGELLEWQPASRFYTQAVSEVFLGLHEGLFAGPVLRWLYFGSGLLGSAMIATGLVLWTRKRQQKLARKGSADHHRGLHLVEHLNVGIILGLPCAIALYFWANRLLPVGFAGRADWEAHILFISWAALLLHPFVRPLPRAWIEQTWLAAAAFGLLPLLNALTTDQHLLYALPAGDLAMAGFDLTALASGGGFALLAIYLSRKAACKAALLQNPTPDTRLRGLP</sequence>
<feature type="transmembrane region" description="Helical" evidence="1">
    <location>
        <begin position="420"/>
        <end position="438"/>
    </location>
</feature>
<feature type="transmembrane region" description="Helical" evidence="1">
    <location>
        <begin position="342"/>
        <end position="363"/>
    </location>
</feature>
<dbReference type="RefSeq" id="WP_193911547.1">
    <property type="nucleotide sequence ID" value="NZ_PRDL01000001.1"/>
</dbReference>
<evidence type="ECO:0000256" key="1">
    <source>
        <dbReference type="SAM" id="Phobius"/>
    </source>
</evidence>
<feature type="transmembrane region" description="Helical" evidence="1">
    <location>
        <begin position="138"/>
        <end position="161"/>
    </location>
</feature>
<dbReference type="AlphaFoldDB" id="A0A928V4P1"/>
<name>A0A928V4P1_9GAMM</name>
<gene>
    <name evidence="2" type="ORF">C4F51_16315</name>
</gene>
<dbReference type="PANTHER" id="PTHR34219:SF4">
    <property type="entry name" value="PEPSY DOMAIN-CONTAINING PROTEIN"/>
    <property type="match status" value="1"/>
</dbReference>
<keyword evidence="1" id="KW-1133">Transmembrane helix</keyword>
<feature type="transmembrane region" description="Helical" evidence="1">
    <location>
        <begin position="195"/>
        <end position="216"/>
    </location>
</feature>
<dbReference type="EMBL" id="PRDL01000001">
    <property type="protein sequence ID" value="MBE8718741.1"/>
    <property type="molecule type" value="Genomic_DNA"/>
</dbReference>
<proteinExistence type="predicted"/>
<evidence type="ECO:0000313" key="3">
    <source>
        <dbReference type="Proteomes" id="UP000652567"/>
    </source>
</evidence>
<reference evidence="2" key="1">
    <citation type="submission" date="2018-07" db="EMBL/GenBank/DDBJ databases">
        <title>Genome assembly of strain Ka43.</title>
        <authorList>
            <person name="Kukolya J."/>
            <person name="Nagy I."/>
            <person name="Horvath B."/>
            <person name="Toth A."/>
        </authorList>
    </citation>
    <scope>NUCLEOTIDE SEQUENCE</scope>
    <source>
        <strain evidence="2">KB43</strain>
    </source>
</reference>
<feature type="transmembrane region" description="Helical" evidence="1">
    <location>
        <begin position="12"/>
        <end position="36"/>
    </location>
</feature>
<dbReference type="Proteomes" id="UP000652567">
    <property type="component" value="Unassembled WGS sequence"/>
</dbReference>
<evidence type="ECO:0000313" key="2">
    <source>
        <dbReference type="EMBL" id="MBE8718741.1"/>
    </source>
</evidence>
<feature type="transmembrane region" description="Helical" evidence="1">
    <location>
        <begin position="384"/>
        <end position="405"/>
    </location>
</feature>